<proteinExistence type="predicted"/>
<dbReference type="OrthoDB" id="2115692at2759"/>
<dbReference type="CDD" id="cd04301">
    <property type="entry name" value="NAT_SF"/>
    <property type="match status" value="1"/>
</dbReference>
<sequence length="220" mass="25257">MAQSISQTIPSRFQIRPASTADVPAMTDVFFSAFNAPFWQYFMPDTPYMRGWMDRTWAKGLNYPTDRTFVVVDAEAGDRIVAFSRWQVPQEDGNQTHDAYEDVKYDDGVWDKEVADPFFGGMDENREKLMEKRPHWFLDLLGVHGDYQRKGIAGMLISWGTEQADRDGLPTLLHGSENGQPYYIKSHRFEDQADIPIPDRPAYGSYSYRTLVRKPQPSAA</sequence>
<reference evidence="2" key="1">
    <citation type="journal article" date="2020" name="Phytopathology">
        <title>Genome sequence of the chestnut blight fungus Cryphonectria parasitica EP155: A fundamental resource for an archetypical invasive plant pathogen.</title>
        <authorList>
            <person name="Crouch J.A."/>
            <person name="Dawe A."/>
            <person name="Aerts A."/>
            <person name="Barry K."/>
            <person name="Churchill A.C.L."/>
            <person name="Grimwood J."/>
            <person name="Hillman B."/>
            <person name="Milgroom M.G."/>
            <person name="Pangilinan J."/>
            <person name="Smith M."/>
            <person name="Salamov A."/>
            <person name="Schmutz J."/>
            <person name="Yadav J."/>
            <person name="Grigoriev I.V."/>
            <person name="Nuss D."/>
        </authorList>
    </citation>
    <scope>NUCLEOTIDE SEQUENCE</scope>
    <source>
        <strain evidence="2">EP155</strain>
    </source>
</reference>
<protein>
    <submittedName>
        <fullName evidence="2">Acyl-CoA N-acyltransferase</fullName>
    </submittedName>
</protein>
<accession>A0A9P4YB08</accession>
<gene>
    <name evidence="2" type="ORF">M406DRAFT_325198</name>
</gene>
<dbReference type="Proteomes" id="UP000803844">
    <property type="component" value="Unassembled WGS sequence"/>
</dbReference>
<dbReference type="InterPro" id="IPR000182">
    <property type="entry name" value="GNAT_dom"/>
</dbReference>
<feature type="domain" description="N-acetyltransferase" evidence="1">
    <location>
        <begin position="48"/>
        <end position="173"/>
    </location>
</feature>
<organism evidence="2 3">
    <name type="scientific">Cryphonectria parasitica (strain ATCC 38755 / EP155)</name>
    <dbReference type="NCBI Taxonomy" id="660469"/>
    <lineage>
        <taxon>Eukaryota</taxon>
        <taxon>Fungi</taxon>
        <taxon>Dikarya</taxon>
        <taxon>Ascomycota</taxon>
        <taxon>Pezizomycotina</taxon>
        <taxon>Sordariomycetes</taxon>
        <taxon>Sordariomycetidae</taxon>
        <taxon>Diaporthales</taxon>
        <taxon>Cryphonectriaceae</taxon>
        <taxon>Cryphonectria-Endothia species complex</taxon>
        <taxon>Cryphonectria</taxon>
    </lineage>
</organism>
<dbReference type="AlphaFoldDB" id="A0A9P4YB08"/>
<dbReference type="PANTHER" id="PTHR42791">
    <property type="entry name" value="GNAT FAMILY ACETYLTRANSFERASE"/>
    <property type="match status" value="1"/>
</dbReference>
<evidence type="ECO:0000313" key="2">
    <source>
        <dbReference type="EMBL" id="KAF3769709.1"/>
    </source>
</evidence>
<dbReference type="SUPFAM" id="SSF55729">
    <property type="entry name" value="Acyl-CoA N-acyltransferases (Nat)"/>
    <property type="match status" value="1"/>
</dbReference>
<name>A0A9P4YB08_CRYP1</name>
<dbReference type="EMBL" id="MU032344">
    <property type="protein sequence ID" value="KAF3769709.1"/>
    <property type="molecule type" value="Genomic_DNA"/>
</dbReference>
<evidence type="ECO:0000313" key="3">
    <source>
        <dbReference type="Proteomes" id="UP000803844"/>
    </source>
</evidence>
<dbReference type="InterPro" id="IPR052523">
    <property type="entry name" value="Trichothecene_AcTrans"/>
</dbReference>
<dbReference type="PANTHER" id="PTHR42791:SF2">
    <property type="entry name" value="N-ACETYLTRANSFERASE DOMAIN-CONTAINING PROTEIN"/>
    <property type="match status" value="1"/>
</dbReference>
<dbReference type="GeneID" id="63837086"/>
<evidence type="ECO:0000259" key="1">
    <source>
        <dbReference type="Pfam" id="PF00583"/>
    </source>
</evidence>
<keyword evidence="3" id="KW-1185">Reference proteome</keyword>
<dbReference type="RefSeq" id="XP_040780670.1">
    <property type="nucleotide sequence ID" value="XM_040919957.1"/>
</dbReference>
<dbReference type="GO" id="GO:0016747">
    <property type="term" value="F:acyltransferase activity, transferring groups other than amino-acyl groups"/>
    <property type="evidence" value="ECO:0007669"/>
    <property type="project" value="InterPro"/>
</dbReference>
<dbReference type="InterPro" id="IPR016181">
    <property type="entry name" value="Acyl_CoA_acyltransferase"/>
</dbReference>
<dbReference type="Gene3D" id="3.40.630.30">
    <property type="match status" value="1"/>
</dbReference>
<dbReference type="Pfam" id="PF00583">
    <property type="entry name" value="Acetyltransf_1"/>
    <property type="match status" value="1"/>
</dbReference>
<comment type="caution">
    <text evidence="2">The sequence shown here is derived from an EMBL/GenBank/DDBJ whole genome shotgun (WGS) entry which is preliminary data.</text>
</comment>